<reference evidence="1 2" key="1">
    <citation type="journal article" date="2015" name="Int. J. Syst. Evol. Microbiol.">
        <title>Amycolatopsis rhabdoformis sp. nov., an actinomycete isolated from a tropical forest soil.</title>
        <authorList>
            <person name="Souza W.R."/>
            <person name="Silva R.E."/>
            <person name="Goodfellow M."/>
            <person name="Busarakam K."/>
            <person name="Figueiro F.S."/>
            <person name="Ferreira D."/>
            <person name="Rodrigues-Filho E."/>
            <person name="Moraes L.A.B."/>
            <person name="Zucchi T.D."/>
        </authorList>
    </citation>
    <scope>NUCLEOTIDE SEQUENCE [LARGE SCALE GENOMIC DNA]</scope>
    <source>
        <strain evidence="1 2">NCIMB 14900</strain>
    </source>
</reference>
<organism evidence="1 2">
    <name type="scientific">Amycolatopsis rhabdoformis</name>
    <dbReference type="NCBI Taxonomy" id="1448059"/>
    <lineage>
        <taxon>Bacteria</taxon>
        <taxon>Bacillati</taxon>
        <taxon>Actinomycetota</taxon>
        <taxon>Actinomycetes</taxon>
        <taxon>Pseudonocardiales</taxon>
        <taxon>Pseudonocardiaceae</taxon>
        <taxon>Amycolatopsis</taxon>
    </lineage>
</organism>
<evidence type="ECO:0000313" key="1">
    <source>
        <dbReference type="EMBL" id="WSE27923.1"/>
    </source>
</evidence>
<gene>
    <name evidence="1" type="ORF">VSH64_34465</name>
</gene>
<evidence type="ECO:0000313" key="2">
    <source>
        <dbReference type="Proteomes" id="UP001330812"/>
    </source>
</evidence>
<name>A0ABZ1I2W7_9PSEU</name>
<dbReference type="RefSeq" id="WP_326566927.1">
    <property type="nucleotide sequence ID" value="NZ_CP142149.1"/>
</dbReference>
<dbReference type="EMBL" id="CP142149">
    <property type="protein sequence ID" value="WSE27923.1"/>
    <property type="molecule type" value="Genomic_DNA"/>
</dbReference>
<proteinExistence type="predicted"/>
<dbReference type="Proteomes" id="UP001330812">
    <property type="component" value="Chromosome"/>
</dbReference>
<protein>
    <submittedName>
        <fullName evidence="1">Uncharacterized protein</fullName>
    </submittedName>
</protein>
<accession>A0ABZ1I2W7</accession>
<keyword evidence="2" id="KW-1185">Reference proteome</keyword>
<sequence>MEDGTQGFVGKDEVILRRCLNKPNEQHVHPVDLITGKPKMGVAGFRLNDGEDGASCYREVLLNANGQTASAVSKNGSSYVFAFEARVVKEIDFSDLLQGNNDIGWKGWDVIYNPVPDEPGAEPIGHAHALVAPYYGFSYNPKDRLLKKSFNLVRSTVIEKSEVVFAPVEPSPPAAA</sequence>